<proteinExistence type="predicted"/>
<dbReference type="WBParaSite" id="Csp11.Scaffold629.g8466.t2">
    <property type="protein sequence ID" value="Csp11.Scaffold629.g8466.t2"/>
    <property type="gene ID" value="Csp11.Scaffold629.g8466"/>
</dbReference>
<evidence type="ECO:0000313" key="3">
    <source>
        <dbReference type="Proteomes" id="UP000095282"/>
    </source>
</evidence>
<keyword evidence="1" id="KW-1133">Transmembrane helix</keyword>
<feature type="transmembrane region" description="Helical" evidence="1">
    <location>
        <begin position="130"/>
        <end position="150"/>
    </location>
</feature>
<feature type="transmembrane region" description="Helical" evidence="1">
    <location>
        <begin position="100"/>
        <end position="118"/>
    </location>
</feature>
<sequence length="382" mass="44805">MIAYLITTSKKRKSEEDHVLLMEEKVENKRWLTTNYKNGMTLLMIIMPFIPIEIPFLREIQTILTALLMCLPPPPPSDNDNHHPHHHSSSLIESKIMNSFGNISYSLYLIHWPIYAFWKLNLSNGDIYNWNLFIALFISITLSILSYEFFEKVWTQKNGKYRFMLIGNSYSLNHATLFHQECGHKANSIALETMPTCEPLYPPSEREGCSERLRTFEREVEEIKPDYLFIFSRFFDIGNPMPPNVTSLDEDPIYRKMKSQLEIYLKSVRNKIYMMNQIARSNKQIGLIAKAVVEKQDLVELDKSLVARDPKMARLRYEKLVSECSRCALIDYKPYFFNETTQTWRFYDEQQAGLTYLTNGIHLSFHGLELIRPVIRNVCNSL</sequence>
<dbReference type="STRING" id="1561998.A0A1I7UEC1"/>
<keyword evidence="1" id="KW-0812">Transmembrane</keyword>
<feature type="domain" description="SGNH" evidence="2">
    <location>
        <begin position="160"/>
        <end position="376"/>
    </location>
</feature>
<evidence type="ECO:0000259" key="2">
    <source>
        <dbReference type="Pfam" id="PF19040"/>
    </source>
</evidence>
<evidence type="ECO:0000256" key="1">
    <source>
        <dbReference type="SAM" id="Phobius"/>
    </source>
</evidence>
<dbReference type="GO" id="GO:0016020">
    <property type="term" value="C:membrane"/>
    <property type="evidence" value="ECO:0007669"/>
    <property type="project" value="TreeGrafter"/>
</dbReference>
<dbReference type="PANTHER" id="PTHR23028:SF132">
    <property type="entry name" value="ACYL_TRANSF_3 DOMAIN-CONTAINING PROTEIN"/>
    <property type="match status" value="1"/>
</dbReference>
<organism evidence="3 4">
    <name type="scientific">Caenorhabditis tropicalis</name>
    <dbReference type="NCBI Taxonomy" id="1561998"/>
    <lineage>
        <taxon>Eukaryota</taxon>
        <taxon>Metazoa</taxon>
        <taxon>Ecdysozoa</taxon>
        <taxon>Nematoda</taxon>
        <taxon>Chromadorea</taxon>
        <taxon>Rhabditida</taxon>
        <taxon>Rhabditina</taxon>
        <taxon>Rhabditomorpha</taxon>
        <taxon>Rhabditoidea</taxon>
        <taxon>Rhabditidae</taxon>
        <taxon>Peloderinae</taxon>
        <taxon>Caenorhabditis</taxon>
    </lineage>
</organism>
<reference evidence="4" key="1">
    <citation type="submission" date="2016-11" db="UniProtKB">
        <authorList>
            <consortium name="WormBaseParasite"/>
        </authorList>
    </citation>
    <scope>IDENTIFICATION</scope>
</reference>
<dbReference type="AlphaFoldDB" id="A0A1I7UEC1"/>
<name>A0A1I7UEC1_9PELO</name>
<keyword evidence="3" id="KW-1185">Reference proteome</keyword>
<dbReference type="InterPro" id="IPR043968">
    <property type="entry name" value="SGNH"/>
</dbReference>
<accession>A0A1I7UEC1</accession>
<keyword evidence="1" id="KW-0472">Membrane</keyword>
<dbReference type="PANTHER" id="PTHR23028">
    <property type="entry name" value="ACETYLTRANSFERASE"/>
    <property type="match status" value="1"/>
</dbReference>
<dbReference type="Pfam" id="PF19040">
    <property type="entry name" value="SGNH"/>
    <property type="match status" value="1"/>
</dbReference>
<dbReference type="InterPro" id="IPR050879">
    <property type="entry name" value="Acyltransferase_3"/>
</dbReference>
<dbReference type="GO" id="GO:0000271">
    <property type="term" value="P:polysaccharide biosynthetic process"/>
    <property type="evidence" value="ECO:0007669"/>
    <property type="project" value="TreeGrafter"/>
</dbReference>
<dbReference type="Proteomes" id="UP000095282">
    <property type="component" value="Unplaced"/>
</dbReference>
<protein>
    <submittedName>
        <fullName evidence="4">Ovule protein</fullName>
    </submittedName>
</protein>
<evidence type="ECO:0000313" key="4">
    <source>
        <dbReference type="WBParaSite" id="Csp11.Scaffold629.g8466.t2"/>
    </source>
</evidence>